<feature type="binding site" description="axial binding residue" evidence="8">
    <location>
        <position position="362"/>
    </location>
    <ligand>
        <name>heme</name>
        <dbReference type="ChEBI" id="CHEBI:30413"/>
    </ligand>
    <ligandPart>
        <name>Fe</name>
        <dbReference type="ChEBI" id="CHEBI:18248"/>
    </ligandPart>
</feature>
<dbReference type="PRINTS" id="PR00465">
    <property type="entry name" value="EP450IV"/>
</dbReference>
<evidence type="ECO:0000256" key="7">
    <source>
        <dbReference type="ARBA" id="ARBA00023033"/>
    </source>
</evidence>
<dbReference type="InterPro" id="IPR001128">
    <property type="entry name" value="Cyt_P450"/>
</dbReference>
<keyword evidence="3 8" id="KW-0349">Heme</keyword>
<dbReference type="Proteomes" id="UP000277094">
    <property type="component" value="Unassembled WGS sequence"/>
</dbReference>
<dbReference type="InterPro" id="IPR002403">
    <property type="entry name" value="Cyt_P450_E_grp-IV"/>
</dbReference>
<proteinExistence type="inferred from homology"/>
<keyword evidence="4 8" id="KW-0479">Metal-binding</keyword>
<comment type="similarity">
    <text evidence="2 9">Belongs to the cytochrome P450 family.</text>
</comment>
<evidence type="ECO:0000313" key="10">
    <source>
        <dbReference type="EMBL" id="RNL81467.1"/>
    </source>
</evidence>
<name>A0A3N0E0T2_9ACTN</name>
<keyword evidence="5 9" id="KW-0560">Oxidoreductase</keyword>
<gene>
    <name evidence="10" type="ORF">EFL95_01515</name>
</gene>
<reference evidence="10 11" key="1">
    <citation type="submission" date="2018-11" db="EMBL/GenBank/DDBJ databases">
        <authorList>
            <person name="Li F."/>
        </authorList>
    </citation>
    <scope>NUCLEOTIDE SEQUENCE [LARGE SCALE GENOMIC DNA]</scope>
    <source>
        <strain evidence="10 11">KIS18-7</strain>
    </source>
</reference>
<evidence type="ECO:0000313" key="11">
    <source>
        <dbReference type="Proteomes" id="UP000277094"/>
    </source>
</evidence>
<dbReference type="SUPFAM" id="SSF48264">
    <property type="entry name" value="Cytochrome P450"/>
    <property type="match status" value="1"/>
</dbReference>
<dbReference type="GO" id="GO:0020037">
    <property type="term" value="F:heme binding"/>
    <property type="evidence" value="ECO:0007669"/>
    <property type="project" value="InterPro"/>
</dbReference>
<dbReference type="GO" id="GO:0005506">
    <property type="term" value="F:iron ion binding"/>
    <property type="evidence" value="ECO:0007669"/>
    <property type="project" value="InterPro"/>
</dbReference>
<dbReference type="GO" id="GO:0016705">
    <property type="term" value="F:oxidoreductase activity, acting on paired donors, with incorporation or reduction of molecular oxygen"/>
    <property type="evidence" value="ECO:0007669"/>
    <property type="project" value="InterPro"/>
</dbReference>
<evidence type="ECO:0000256" key="4">
    <source>
        <dbReference type="ARBA" id="ARBA00022723"/>
    </source>
</evidence>
<dbReference type="AlphaFoldDB" id="A0A3N0E0T2"/>
<dbReference type="PANTHER" id="PTHR24286">
    <property type="entry name" value="CYTOCHROME P450 26"/>
    <property type="match status" value="1"/>
</dbReference>
<dbReference type="InterPro" id="IPR017972">
    <property type="entry name" value="Cyt_P450_CS"/>
</dbReference>
<evidence type="ECO:0000256" key="2">
    <source>
        <dbReference type="ARBA" id="ARBA00010617"/>
    </source>
</evidence>
<evidence type="ECO:0000256" key="1">
    <source>
        <dbReference type="ARBA" id="ARBA00001971"/>
    </source>
</evidence>
<evidence type="ECO:0000256" key="9">
    <source>
        <dbReference type="RuleBase" id="RU000461"/>
    </source>
</evidence>
<keyword evidence="6 8" id="KW-0408">Iron</keyword>
<dbReference type="InterPro" id="IPR036396">
    <property type="entry name" value="Cyt_P450_sf"/>
</dbReference>
<keyword evidence="11" id="KW-1185">Reference proteome</keyword>
<evidence type="ECO:0000256" key="5">
    <source>
        <dbReference type="ARBA" id="ARBA00023002"/>
    </source>
</evidence>
<comment type="caution">
    <text evidence="10">The sequence shown here is derived from an EMBL/GenBank/DDBJ whole genome shotgun (WGS) entry which is preliminary data.</text>
</comment>
<protein>
    <submittedName>
        <fullName evidence="10">Cytochrome P450</fullName>
    </submittedName>
</protein>
<evidence type="ECO:0000256" key="3">
    <source>
        <dbReference type="ARBA" id="ARBA00022617"/>
    </source>
</evidence>
<dbReference type="Gene3D" id="1.10.630.10">
    <property type="entry name" value="Cytochrome P450"/>
    <property type="match status" value="1"/>
</dbReference>
<keyword evidence="7 9" id="KW-0503">Monooxygenase</keyword>
<dbReference type="PROSITE" id="PS00086">
    <property type="entry name" value="CYTOCHROME_P450"/>
    <property type="match status" value="1"/>
</dbReference>
<dbReference type="PANTHER" id="PTHR24286:SF24">
    <property type="entry name" value="LANOSTEROL 14-ALPHA DEMETHYLASE"/>
    <property type="match status" value="1"/>
</dbReference>
<organism evidence="10 11">
    <name type="scientific">Nocardioides marmorisolisilvae</name>
    <dbReference type="NCBI Taxonomy" id="1542737"/>
    <lineage>
        <taxon>Bacteria</taxon>
        <taxon>Bacillati</taxon>
        <taxon>Actinomycetota</taxon>
        <taxon>Actinomycetes</taxon>
        <taxon>Propionibacteriales</taxon>
        <taxon>Nocardioidaceae</taxon>
        <taxon>Nocardioides</taxon>
    </lineage>
</organism>
<dbReference type="GO" id="GO:0004497">
    <property type="term" value="F:monooxygenase activity"/>
    <property type="evidence" value="ECO:0007669"/>
    <property type="project" value="UniProtKB-KW"/>
</dbReference>
<sequence length="414" mass="47675">MRRDPIGHNDYARAKWGEVLKLNVFGTTLYACYGMDAAEKIMINRERVFASGPAWGHFIGPFFNRGLMLLDFDEHLQHKRVMQMAFTNDAMRRYHQVMVPHIRSGLEQWADVKNPRMNELFKKHTLDLALETFVGVDLPQHEQDRINKAFIAAVRGGTSIIRANVPGTPWAKGLAARKVLEEFFYTHLPAKRRDGGDDLFAQLCLAESEEGERFTDEDIVNHMIFLLMAAHDTSTITMSSMAYHLAKYPEWQEKAREAALASGDDYDSVVGNELLERIMKESMRLCSPVPSLPRVATRETSINGYRIPEGAFVTVSPYYNHHDPQYWPDPFHFDPDRFAEPRREDHSHRMAFQAFGGGVHKCIGMYFAGVQVRSIFHELLRTYRWSVPSDYTWPLDLVALPFPRDRLPVTLERI</sequence>
<dbReference type="Pfam" id="PF00067">
    <property type="entry name" value="p450"/>
    <property type="match status" value="1"/>
</dbReference>
<dbReference type="OrthoDB" id="7376058at2"/>
<dbReference type="EMBL" id="RJSG01000001">
    <property type="protein sequence ID" value="RNL81467.1"/>
    <property type="molecule type" value="Genomic_DNA"/>
</dbReference>
<evidence type="ECO:0000256" key="8">
    <source>
        <dbReference type="PIRSR" id="PIRSR602403-1"/>
    </source>
</evidence>
<evidence type="ECO:0000256" key="6">
    <source>
        <dbReference type="ARBA" id="ARBA00023004"/>
    </source>
</evidence>
<accession>A0A3N0E0T2</accession>
<dbReference type="GO" id="GO:0016125">
    <property type="term" value="P:sterol metabolic process"/>
    <property type="evidence" value="ECO:0007669"/>
    <property type="project" value="TreeGrafter"/>
</dbReference>
<comment type="cofactor">
    <cofactor evidence="1 8">
        <name>heme</name>
        <dbReference type="ChEBI" id="CHEBI:30413"/>
    </cofactor>
</comment>
<dbReference type="PROSITE" id="PS51257">
    <property type="entry name" value="PROKAR_LIPOPROTEIN"/>
    <property type="match status" value="1"/>
</dbReference>